<dbReference type="SMART" id="SM00153">
    <property type="entry name" value="VHP"/>
    <property type="match status" value="1"/>
</dbReference>
<dbReference type="SUPFAM" id="SSF55753">
    <property type="entry name" value="Actin depolymerizing proteins"/>
    <property type="match status" value="5"/>
</dbReference>
<accession>A0ABM2Y8X6</accession>
<dbReference type="Gene3D" id="3.40.20.10">
    <property type="entry name" value="Severin"/>
    <property type="match status" value="5"/>
</dbReference>
<feature type="compositionally biased region" description="Basic and acidic residues" evidence="3">
    <location>
        <begin position="756"/>
        <end position="765"/>
    </location>
</feature>
<evidence type="ECO:0000313" key="6">
    <source>
        <dbReference type="RefSeq" id="XP_040611282.1"/>
    </source>
</evidence>
<dbReference type="CDD" id="cd11293">
    <property type="entry name" value="gelsolin_S4_like"/>
    <property type="match status" value="1"/>
</dbReference>
<organism evidence="5 6">
    <name type="scientific">Mesocricetus auratus</name>
    <name type="common">Golden hamster</name>
    <dbReference type="NCBI Taxonomy" id="10036"/>
    <lineage>
        <taxon>Eukaryota</taxon>
        <taxon>Metazoa</taxon>
        <taxon>Chordata</taxon>
        <taxon>Craniata</taxon>
        <taxon>Vertebrata</taxon>
        <taxon>Euteleostomi</taxon>
        <taxon>Mammalia</taxon>
        <taxon>Eutheria</taxon>
        <taxon>Euarchontoglires</taxon>
        <taxon>Glires</taxon>
        <taxon>Rodentia</taxon>
        <taxon>Myomorpha</taxon>
        <taxon>Muroidea</taxon>
        <taxon>Cricetidae</taxon>
        <taxon>Cricetinae</taxon>
        <taxon>Mesocricetus</taxon>
    </lineage>
</organism>
<dbReference type="SMART" id="SM00262">
    <property type="entry name" value="GEL"/>
    <property type="match status" value="5"/>
</dbReference>
<feature type="region of interest" description="Disordered" evidence="3">
    <location>
        <begin position="729"/>
        <end position="768"/>
    </location>
</feature>
<feature type="region of interest" description="Disordered" evidence="3">
    <location>
        <begin position="217"/>
        <end position="413"/>
    </location>
</feature>
<dbReference type="InterPro" id="IPR007122">
    <property type="entry name" value="Villin/Gelsolin"/>
</dbReference>
<feature type="compositionally biased region" description="Basic and acidic residues" evidence="3">
    <location>
        <begin position="347"/>
        <end position="365"/>
    </location>
</feature>
<evidence type="ECO:0000313" key="5">
    <source>
        <dbReference type="Proteomes" id="UP000886700"/>
    </source>
</evidence>
<dbReference type="PROSITE" id="PS51089">
    <property type="entry name" value="HP"/>
    <property type="match status" value="1"/>
</dbReference>
<dbReference type="InterPro" id="IPR003128">
    <property type="entry name" value="Villin_headpiece"/>
</dbReference>
<evidence type="ECO:0000256" key="3">
    <source>
        <dbReference type="SAM" id="MobiDB-lite"/>
    </source>
</evidence>
<reference evidence="6" key="1">
    <citation type="submission" date="2025-08" db="UniProtKB">
        <authorList>
            <consortium name="RefSeq"/>
        </authorList>
    </citation>
    <scope>IDENTIFICATION</scope>
    <source>
        <tissue evidence="6">Liver</tissue>
    </source>
</reference>
<feature type="compositionally biased region" description="Basic and acidic residues" evidence="3">
    <location>
        <begin position="221"/>
        <end position="242"/>
    </location>
</feature>
<evidence type="ECO:0000259" key="4">
    <source>
        <dbReference type="PROSITE" id="PS51089"/>
    </source>
</evidence>
<dbReference type="Gene3D" id="1.10.950.10">
    <property type="entry name" value="Villin headpiece domain"/>
    <property type="match status" value="1"/>
</dbReference>
<proteinExistence type="inferred from homology"/>
<feature type="compositionally biased region" description="Polar residues" evidence="3">
    <location>
        <begin position="631"/>
        <end position="648"/>
    </location>
</feature>
<gene>
    <name evidence="6" type="primary">Svil</name>
</gene>
<dbReference type="CDD" id="cd11289">
    <property type="entry name" value="gelsolin_S2_like"/>
    <property type="match status" value="1"/>
</dbReference>
<sequence>MFRNPALSSCLGAFRFSEKQDFNKKNLSFIGFPHQRKAESFQKEFFFDDKEEPANHRRGLDAKYLVALPKVAELRKIFEPKRKDFLEMKRKERIARRLEGIENDPQPILLQSCTGLVTHRLLEEDTPRYMRATDPASPHTGRSNEEEDTPGSSLEKQTPSKYYTETSGIHSSSSMDTHSLESKAERIARYKAERRRQLAEKYGLTLDPEADSEYLSRYAKSRKDPDAGEKRGKDDKQEESSKDSSSLHSRAEPGPRTSLIESQDHASLGNNKSDQELLLNLENQRRVQEPPVAEDSSPAFFSGRGTSLPEVPRSPKQMSSSPLQQPASLSHPSDAPVPTEARASQSRVERSAEGIDLPTERERGSRKPRRYLSPGENRKTSERFRTQPITSAERKESDRYPSGSEVPMVEDEEKVDERAKLSVAAKRLLFREMEKSFDEHNVPKRRSRNAAVEQRLRRLKDRSHTQPITTEEVVIAATEPIPASCPGVTHPVMARLPSPTVARSSVQPARLQAHQKALARGQANEGRESAEPGEPDSSTLSLAEKLALFNKLSQPVSKAISTRNRIDIRQRRMNARYQTQPVTLGEVEQVQSGKLISFSPTVNTSVSTMASAVAPTYAGDLRTKPSVEDGASTTDYKLSSPVENSDSPVRSILKPQAWRPLAEPSGSKGMLGESGEAESKSTLTAADSGVQSYRAFEEEAEPSYSILGRVREGDGQKEPKHAILRRGSVERGNPPVSHLGDEVKGFSTAKSGLQENLDRRDKQTSEEDVDVENVLRKFSLTAAEFGEPASEQTELVAGKVPIQAETPGSQKQQDSSEQLAEKLFKNPCSMFAAGEVKVPVGETFLDSPSKTMSIKERLALLKKSGEEDWKNRLIRKQEYGKATSSLHIQETEQSLRKKEEGGFTDDNAISNLLWRVTESRESQMTIEERKHLITVREEAWKTKGRGAANDSTQFTVAGRMVKKGLASPTAITPVSSPLYSKSRGTTPVSKPLEDIEARPDMQLESDLKLDRLETFLRRLNNKVAGMQETVLTVTGKSVKEVMKLDDDETFAKFYRSMDHNLPRSPVELEEDFDVIFDPYAPKLTSSVAEHKRSVRPKRRVQASKNPLKLLAARDDLLQEYTEQRLNVAFMESKRMKVEKMASNSNFSEVTLAGLASRENFSSISLRSVNLMEQNSNNSAVPYKKLMLLQIKGRRHVQTRLVEPRASSLNSGDCFLLLSPQHCFLWVGEFSNVIEKAKASELATLIQTKRELGCRATYIQTIEEGINTHTHAAKDFWKLLGGQTSYQSAGDPKEDELYETAIIETNCVYRLTDDKLVPDDDYWGKIPKCSLLQSKEVLVFDFGSEVYVWHGKEVTLAQRKVAFQLAKHLWNGTFDYENCDINPLDPGECNPLIPRKGQGRPDWAIFGRVTEHNETILFKEKFLDWTELKRPTEKNSGEAVQQKDDPRSDVKPYDVTRMVASPQMTASTILDGVNVGRGYGLVEGDDRRQIEIATVSVDVWHILEFDYSRLPRQSIGQFHEGDAYVVKWKYMASTAVGSRQKGEHPVRVAGKEKCVYFFWQGRHSTVSEKGTSALMTVELDEERGAQVQVLQGKEPPCFLQCFQGGMVVHSGRREEEEDNVQSEWRLYCVRGEVPMEGNLLEVACHCSSLRSRTSMVVLNINKALIYLWHGCKAQGHTKEVGRTAANKIKEQCPLEAGLHSSSNVTIHECDEGSEPLGFWDALGRRDRKAYDCMLQDPGSFNFAPRLFILSSSSGDFSATEFVYPARAPSAVSSMPFLQEDLYSAPQPALFLVDNHHEVYLWQGWWPTENKITGSARIRWASDRKSAMETVLQYCRGKNLKRPPPKSYLIHAGLEPLTFTNMFPSWEHREDIAEITEMDTEVSNQITLVEDVLAKLCKTIYPLADLLARPLPEGVDPLKLEIYLTDEDFEFALDMTRDEFGALPTWKQVNLKKAKGLF</sequence>
<dbReference type="Pfam" id="PF00626">
    <property type="entry name" value="Gelsolin"/>
    <property type="match status" value="1"/>
</dbReference>
<dbReference type="PRINTS" id="PR00597">
    <property type="entry name" value="GELSOLIN"/>
</dbReference>
<feature type="region of interest" description="Disordered" evidence="3">
    <location>
        <begin position="124"/>
        <end position="181"/>
    </location>
</feature>
<dbReference type="Pfam" id="PF02209">
    <property type="entry name" value="VHP"/>
    <property type="match status" value="1"/>
</dbReference>
<name>A0ABM2Y8X6_MESAU</name>
<dbReference type="GeneID" id="101832839"/>
<dbReference type="SUPFAM" id="SSF47050">
    <property type="entry name" value="VHP, Villin headpiece domain"/>
    <property type="match status" value="1"/>
</dbReference>
<feature type="compositionally biased region" description="Polar residues" evidence="3">
    <location>
        <begin position="150"/>
        <end position="177"/>
    </location>
</feature>
<dbReference type="RefSeq" id="XP_040611282.1">
    <property type="nucleotide sequence ID" value="XM_040755348.1"/>
</dbReference>
<feature type="domain" description="HP" evidence="4">
    <location>
        <begin position="1893"/>
        <end position="1956"/>
    </location>
</feature>
<evidence type="ECO:0000256" key="1">
    <source>
        <dbReference type="ARBA" id="ARBA00008418"/>
    </source>
</evidence>
<comment type="similarity">
    <text evidence="1">Belongs to the villin/gelsolin family.</text>
</comment>
<dbReference type="CDD" id="cd11280">
    <property type="entry name" value="gelsolin_like"/>
    <property type="match status" value="1"/>
</dbReference>
<feature type="region of interest" description="Disordered" evidence="3">
    <location>
        <begin position="440"/>
        <end position="465"/>
    </location>
</feature>
<keyword evidence="5" id="KW-1185">Reference proteome</keyword>
<feature type="compositionally biased region" description="Basic and acidic residues" evidence="3">
    <location>
        <begin position="376"/>
        <end position="385"/>
    </location>
</feature>
<feature type="region of interest" description="Disordered" evidence="3">
    <location>
        <begin position="511"/>
        <end position="539"/>
    </location>
</feature>
<feature type="region of interest" description="Disordered" evidence="3">
    <location>
        <begin position="621"/>
        <end position="685"/>
    </location>
</feature>
<dbReference type="PANTHER" id="PTHR11977">
    <property type="entry name" value="VILLIN"/>
    <property type="match status" value="1"/>
</dbReference>
<keyword evidence="2" id="KW-0009">Actin-binding</keyword>
<feature type="compositionally biased region" description="Low complexity" evidence="3">
    <location>
        <begin position="319"/>
        <end position="333"/>
    </location>
</feature>
<dbReference type="InterPro" id="IPR036886">
    <property type="entry name" value="Villin_headpiece_dom_sf"/>
</dbReference>
<evidence type="ECO:0000256" key="2">
    <source>
        <dbReference type="ARBA" id="ARBA00023203"/>
    </source>
</evidence>
<dbReference type="CDD" id="cd11288">
    <property type="entry name" value="gelsolin_S5_like"/>
    <property type="match status" value="1"/>
</dbReference>
<dbReference type="InterPro" id="IPR007123">
    <property type="entry name" value="Gelsolin-like_dom"/>
</dbReference>
<dbReference type="PANTHER" id="PTHR11977:SF45">
    <property type="entry name" value="SUPERVILLIN"/>
    <property type="match status" value="1"/>
</dbReference>
<protein>
    <submittedName>
        <fullName evidence="6">Supervillin isoform X4</fullName>
    </submittedName>
</protein>
<dbReference type="InterPro" id="IPR029006">
    <property type="entry name" value="ADF-H/Gelsolin-like_dom_sf"/>
</dbReference>
<dbReference type="Proteomes" id="UP000886700">
    <property type="component" value="Unplaced"/>
</dbReference>